<proteinExistence type="predicted"/>
<comment type="caution">
    <text evidence="1">The sequence shown here is derived from an EMBL/GenBank/DDBJ whole genome shotgun (WGS) entry which is preliminary data.</text>
</comment>
<dbReference type="RefSeq" id="WP_345594973.1">
    <property type="nucleotide sequence ID" value="NZ_BAABJG010000055.1"/>
</dbReference>
<sequence length="120" mass="14435">MKKEEYEKLTSTQEAKNIITCDDLSEKSGRTLLYGYTCERETWHVYLKHGQIVKVIYNYNNVPKKFEVTDNREFVPDKRLYPERCDYEFCALLKQRGIDLPFTIWTDDVEEKQYYGEVLE</sequence>
<gene>
    <name evidence="1" type="ORF">ACFQ4B_05625</name>
</gene>
<dbReference type="Proteomes" id="UP001597180">
    <property type="component" value="Unassembled WGS sequence"/>
</dbReference>
<evidence type="ECO:0000313" key="2">
    <source>
        <dbReference type="Proteomes" id="UP001597180"/>
    </source>
</evidence>
<organism evidence="1 2">
    <name type="scientific">Paenibacillus vulneris</name>
    <dbReference type="NCBI Taxonomy" id="1133364"/>
    <lineage>
        <taxon>Bacteria</taxon>
        <taxon>Bacillati</taxon>
        <taxon>Bacillota</taxon>
        <taxon>Bacilli</taxon>
        <taxon>Bacillales</taxon>
        <taxon>Paenibacillaceae</taxon>
        <taxon>Paenibacillus</taxon>
    </lineage>
</organism>
<evidence type="ECO:0000313" key="1">
    <source>
        <dbReference type="EMBL" id="MFD1219588.1"/>
    </source>
</evidence>
<name>A0ABW3UFB5_9BACL</name>
<reference evidence="2" key="1">
    <citation type="journal article" date="2019" name="Int. J. Syst. Evol. Microbiol.">
        <title>The Global Catalogue of Microorganisms (GCM) 10K type strain sequencing project: providing services to taxonomists for standard genome sequencing and annotation.</title>
        <authorList>
            <consortium name="The Broad Institute Genomics Platform"/>
            <consortium name="The Broad Institute Genome Sequencing Center for Infectious Disease"/>
            <person name="Wu L."/>
            <person name="Ma J."/>
        </authorList>
    </citation>
    <scope>NUCLEOTIDE SEQUENCE [LARGE SCALE GENOMIC DNA]</scope>
    <source>
        <strain evidence="2">CCUG 53270</strain>
    </source>
</reference>
<keyword evidence="2" id="KW-1185">Reference proteome</keyword>
<accession>A0ABW3UFB5</accession>
<protein>
    <submittedName>
        <fullName evidence="1">Uncharacterized protein</fullName>
    </submittedName>
</protein>
<dbReference type="EMBL" id="JBHTLU010000012">
    <property type="protein sequence ID" value="MFD1219588.1"/>
    <property type="molecule type" value="Genomic_DNA"/>
</dbReference>